<keyword evidence="6" id="KW-0408">Iron</keyword>
<dbReference type="Pfam" id="PF02589">
    <property type="entry name" value="LUD_dom"/>
    <property type="match status" value="1"/>
</dbReference>
<dbReference type="Proteomes" id="UP001348817">
    <property type="component" value="Chromosome"/>
</dbReference>
<keyword evidence="7" id="KW-0411">Iron-sulfur</keyword>
<dbReference type="InterPro" id="IPR017900">
    <property type="entry name" value="4Fe4S_Fe_S_CS"/>
</dbReference>
<dbReference type="PROSITE" id="PS00198">
    <property type="entry name" value="4FE4S_FER_1"/>
    <property type="match status" value="1"/>
</dbReference>
<dbReference type="SUPFAM" id="SSF100950">
    <property type="entry name" value="NagB/RpiA/CoA transferase-like"/>
    <property type="match status" value="1"/>
</dbReference>
<dbReference type="PANTHER" id="PTHR47153">
    <property type="entry name" value="LACTATE UTILIZATION PROTEIN B"/>
    <property type="match status" value="1"/>
</dbReference>
<accession>A0AAU9CQ35</accession>
<dbReference type="SUPFAM" id="SSF54862">
    <property type="entry name" value="4Fe-4S ferredoxins"/>
    <property type="match status" value="1"/>
</dbReference>
<dbReference type="EMBL" id="AP025314">
    <property type="protein sequence ID" value="BDD09062.1"/>
    <property type="molecule type" value="Genomic_DNA"/>
</dbReference>
<dbReference type="PANTHER" id="PTHR47153:SF2">
    <property type="entry name" value="LACTATE UTILIZATION PROTEIN B"/>
    <property type="match status" value="1"/>
</dbReference>
<organism evidence="9 10">
    <name type="scientific">Fulvitalea axinellae</name>
    <dbReference type="NCBI Taxonomy" id="1182444"/>
    <lineage>
        <taxon>Bacteria</taxon>
        <taxon>Pseudomonadati</taxon>
        <taxon>Bacteroidota</taxon>
        <taxon>Cytophagia</taxon>
        <taxon>Cytophagales</taxon>
        <taxon>Persicobacteraceae</taxon>
        <taxon>Fulvitalea</taxon>
    </lineage>
</organism>
<keyword evidence="4" id="KW-0677">Repeat</keyword>
<evidence type="ECO:0000256" key="2">
    <source>
        <dbReference type="ARBA" id="ARBA00022485"/>
    </source>
</evidence>
<evidence type="ECO:0000256" key="7">
    <source>
        <dbReference type="ARBA" id="ARBA00023014"/>
    </source>
</evidence>
<evidence type="ECO:0000259" key="8">
    <source>
        <dbReference type="PROSITE" id="PS51379"/>
    </source>
</evidence>
<dbReference type="Gene3D" id="1.10.1060.10">
    <property type="entry name" value="Alpha-helical ferredoxin"/>
    <property type="match status" value="1"/>
</dbReference>
<dbReference type="GO" id="GO:0051539">
    <property type="term" value="F:4 iron, 4 sulfur cluster binding"/>
    <property type="evidence" value="ECO:0007669"/>
    <property type="project" value="UniProtKB-KW"/>
</dbReference>
<dbReference type="GO" id="GO:0046872">
    <property type="term" value="F:metal ion binding"/>
    <property type="evidence" value="ECO:0007669"/>
    <property type="project" value="UniProtKB-KW"/>
</dbReference>
<evidence type="ECO:0000256" key="3">
    <source>
        <dbReference type="ARBA" id="ARBA00022723"/>
    </source>
</evidence>
<dbReference type="InterPro" id="IPR009051">
    <property type="entry name" value="Helical_ferredxn"/>
</dbReference>
<protein>
    <submittedName>
        <fullName evidence="9">4Fe-4S ferredoxin</fullName>
    </submittedName>
</protein>
<dbReference type="KEGG" id="fax:FUAX_14940"/>
<evidence type="ECO:0000313" key="10">
    <source>
        <dbReference type="Proteomes" id="UP001348817"/>
    </source>
</evidence>
<keyword evidence="1" id="KW-0813">Transport</keyword>
<dbReference type="InterPro" id="IPR004452">
    <property type="entry name" value="LutB/LldF"/>
</dbReference>
<reference evidence="9 10" key="1">
    <citation type="submission" date="2021-12" db="EMBL/GenBank/DDBJ databases">
        <title>Genome sequencing of bacteria with rrn-lacking chromosome and rrn-plasmid.</title>
        <authorList>
            <person name="Anda M."/>
            <person name="Iwasaki W."/>
        </authorList>
    </citation>
    <scope>NUCLEOTIDE SEQUENCE [LARGE SCALE GENOMIC DNA]</scope>
    <source>
        <strain evidence="9 10">DSM 100852</strain>
    </source>
</reference>
<keyword evidence="10" id="KW-1185">Reference proteome</keyword>
<dbReference type="InterPro" id="IPR017896">
    <property type="entry name" value="4Fe4S_Fe-S-bd"/>
</dbReference>
<evidence type="ECO:0000256" key="5">
    <source>
        <dbReference type="ARBA" id="ARBA00022982"/>
    </source>
</evidence>
<keyword evidence="2" id="KW-0004">4Fe-4S</keyword>
<dbReference type="PROSITE" id="PS51379">
    <property type="entry name" value="4FE4S_FER_2"/>
    <property type="match status" value="1"/>
</dbReference>
<evidence type="ECO:0000313" key="9">
    <source>
        <dbReference type="EMBL" id="BDD09062.1"/>
    </source>
</evidence>
<dbReference type="GO" id="GO:0006089">
    <property type="term" value="P:lactate metabolic process"/>
    <property type="evidence" value="ECO:0007669"/>
    <property type="project" value="InterPro"/>
</dbReference>
<evidence type="ECO:0000256" key="6">
    <source>
        <dbReference type="ARBA" id="ARBA00023004"/>
    </source>
</evidence>
<dbReference type="InterPro" id="IPR003741">
    <property type="entry name" value="LUD_dom"/>
</dbReference>
<keyword evidence="5" id="KW-0249">Electron transport</keyword>
<evidence type="ECO:0000256" key="1">
    <source>
        <dbReference type="ARBA" id="ARBA00022448"/>
    </source>
</evidence>
<dbReference type="AlphaFoldDB" id="A0AAU9CQ35"/>
<evidence type="ECO:0000256" key="4">
    <source>
        <dbReference type="ARBA" id="ARBA00022737"/>
    </source>
</evidence>
<dbReference type="Gene3D" id="3.40.50.10420">
    <property type="entry name" value="NagB/RpiA/CoA transferase-like"/>
    <property type="match status" value="1"/>
</dbReference>
<sequence length="464" mass="51712">MKMLHAKNAGEFLKNEKAVDSHDKALWFVRAKRDKAVNKLPEWESLRETASGIKAHTLSRLDEYLEEFERKATENGIKVHWAETAEDHNHLVRQILETHNVRKVVKSKSMLTEECGLNPFLEASGIDVVDTDLGERIVQLAHEPPSHIVLPAIHKTKEQVGELFWEKMGTEAGNNDPSYLTGEARKDLRRKFLEADGAITGVNFAIAETGEFVVCTNEGNADMGAHLAKVHVACMGIEKILPKREHLGVFLRMLARNATGQAVTTYSSHFSKPRKGAEIHIVIVDNGRSKQLGREDFRASLKCIRCGACLNTCPVYRRSGGHSYGSVIPGPIGAILSPGIDLKKHASLPYASTLCGSCSDVCPVKIDIHTQLYKWRQIVAKEKYLPASKRMMMGGMSKIMASPKAFEMAGKAGAWALKVVPRGIVYGPWNPWGKEREMPEVPKQTFGEWYKEYEQQESENGNAK</sequence>
<feature type="domain" description="4Fe-4S ferredoxin-type" evidence="8">
    <location>
        <begin position="293"/>
        <end position="323"/>
    </location>
</feature>
<name>A0AAU9CQ35_9BACT</name>
<keyword evidence="3" id="KW-0479">Metal-binding</keyword>
<dbReference type="InterPro" id="IPR037171">
    <property type="entry name" value="NagB/RpiA_transferase-like"/>
</dbReference>
<gene>
    <name evidence="9" type="ORF">FUAX_14940</name>
</gene>
<proteinExistence type="predicted"/>
<dbReference type="InterPro" id="IPR024185">
    <property type="entry name" value="FTHF_cligase-like_sf"/>
</dbReference>
<dbReference type="Pfam" id="PF13183">
    <property type="entry name" value="Fer4_8"/>
    <property type="match status" value="1"/>
</dbReference>